<evidence type="ECO:0000256" key="4">
    <source>
        <dbReference type="ARBA" id="ARBA00022832"/>
    </source>
</evidence>
<sequence>MIEVILQGESVMDFEKVKEIIVETLSCDADKVTPDARLAEDLEADSLAAVELSMALEEEFGVTIADEELPNMKTVGDLVKYLEDHAE</sequence>
<evidence type="ECO:0000313" key="12">
    <source>
        <dbReference type="Proteomes" id="UP000004459"/>
    </source>
</evidence>
<dbReference type="GO" id="GO:0005829">
    <property type="term" value="C:cytosol"/>
    <property type="evidence" value="ECO:0007669"/>
    <property type="project" value="TreeGrafter"/>
</dbReference>
<name>G9YL07_FLAPL</name>
<keyword evidence="4 7" id="KW-0276">Fatty acid metabolism</keyword>
<comment type="pathway">
    <text evidence="7 9">Lipid metabolism; fatty acid biosynthesis.</text>
</comment>
<dbReference type="AlphaFoldDB" id="G9YL07"/>
<dbReference type="STRING" id="292800.A4U99_11835"/>
<comment type="caution">
    <text evidence="11">The sequence shown here is derived from an EMBL/GenBank/DDBJ whole genome shotgun (WGS) entry which is preliminary data.</text>
</comment>
<dbReference type="SUPFAM" id="SSF47336">
    <property type="entry name" value="ACP-like"/>
    <property type="match status" value="1"/>
</dbReference>
<dbReference type="PANTHER" id="PTHR20863">
    <property type="entry name" value="ACYL CARRIER PROTEIN"/>
    <property type="match status" value="1"/>
</dbReference>
<dbReference type="Proteomes" id="UP000004459">
    <property type="component" value="Unassembled WGS sequence"/>
</dbReference>
<keyword evidence="2 7" id="KW-0444">Lipid biosynthesis</keyword>
<evidence type="ECO:0000259" key="10">
    <source>
        <dbReference type="PROSITE" id="PS50075"/>
    </source>
</evidence>
<dbReference type="Gene3D" id="1.10.1200.10">
    <property type="entry name" value="ACP-like"/>
    <property type="match status" value="1"/>
</dbReference>
<dbReference type="GO" id="GO:0000036">
    <property type="term" value="F:acyl carrier activity"/>
    <property type="evidence" value="ECO:0007669"/>
    <property type="project" value="UniProtKB-UniRule"/>
</dbReference>
<keyword evidence="3 7" id="KW-0597">Phosphoprotein</keyword>
<evidence type="ECO:0000256" key="9">
    <source>
        <dbReference type="RuleBase" id="RU003545"/>
    </source>
</evidence>
<comment type="PTM">
    <text evidence="7">4'-phosphopantetheine is transferred from CoA to a specific serine of apo-ACP by AcpS. This modification is essential for activity because fatty acids are bound in thioester linkage to the sulfhydryl of the prosthetic group.</text>
</comment>
<keyword evidence="7" id="KW-0963">Cytoplasm</keyword>
<keyword evidence="5 7" id="KW-0443">Lipid metabolism</keyword>
<dbReference type="UniPathway" id="UPA00094"/>
<dbReference type="EMBL" id="AGCK01000018">
    <property type="protein sequence ID" value="EHM55056.1"/>
    <property type="molecule type" value="Genomic_DNA"/>
</dbReference>
<feature type="modified residue" description="O-(pantetheine 4'-phosphoryl)serine" evidence="7">
    <location>
        <position position="46"/>
    </location>
</feature>
<comment type="similarity">
    <text evidence="7">Belongs to the acyl carrier protein (ACP) family.</text>
</comment>
<dbReference type="NCBIfam" id="NF002150">
    <property type="entry name" value="PRK00982.1-4"/>
    <property type="match status" value="1"/>
</dbReference>
<dbReference type="PROSITE" id="PS50075">
    <property type="entry name" value="CARRIER"/>
    <property type="match status" value="1"/>
</dbReference>
<gene>
    <name evidence="7" type="primary">acpP</name>
    <name evidence="11" type="ORF">HMPREF0372_00170</name>
</gene>
<dbReference type="InterPro" id="IPR003231">
    <property type="entry name" value="ACP"/>
</dbReference>
<evidence type="ECO:0000256" key="8">
    <source>
        <dbReference type="NCBIfam" id="TIGR00517"/>
    </source>
</evidence>
<dbReference type="NCBIfam" id="NF002148">
    <property type="entry name" value="PRK00982.1-2"/>
    <property type="match status" value="1"/>
</dbReference>
<dbReference type="PATRIC" id="fig|411475.3.peg.143"/>
<evidence type="ECO:0000256" key="2">
    <source>
        <dbReference type="ARBA" id="ARBA00022516"/>
    </source>
</evidence>
<dbReference type="GO" id="GO:0000035">
    <property type="term" value="F:acyl binding"/>
    <property type="evidence" value="ECO:0007669"/>
    <property type="project" value="TreeGrafter"/>
</dbReference>
<keyword evidence="6 7" id="KW-0275">Fatty acid biosynthesis</keyword>
<dbReference type="HAMAP" id="MF_01217">
    <property type="entry name" value="Acyl_carrier"/>
    <property type="match status" value="1"/>
</dbReference>
<dbReference type="PANTHER" id="PTHR20863:SF76">
    <property type="entry name" value="CARRIER DOMAIN-CONTAINING PROTEIN"/>
    <property type="match status" value="1"/>
</dbReference>
<dbReference type="GO" id="GO:0009245">
    <property type="term" value="P:lipid A biosynthetic process"/>
    <property type="evidence" value="ECO:0007669"/>
    <property type="project" value="TreeGrafter"/>
</dbReference>
<keyword evidence="1 7" id="KW-0596">Phosphopantetheine</keyword>
<comment type="subcellular location">
    <subcellularLocation>
        <location evidence="7">Cytoplasm</location>
    </subcellularLocation>
</comment>
<evidence type="ECO:0000256" key="6">
    <source>
        <dbReference type="ARBA" id="ARBA00023160"/>
    </source>
</evidence>
<organism evidence="11 12">
    <name type="scientific">Flavonifractor plautii ATCC 29863</name>
    <dbReference type="NCBI Taxonomy" id="411475"/>
    <lineage>
        <taxon>Bacteria</taxon>
        <taxon>Bacillati</taxon>
        <taxon>Bacillota</taxon>
        <taxon>Clostridia</taxon>
        <taxon>Eubacteriales</taxon>
        <taxon>Oscillospiraceae</taxon>
        <taxon>Flavonifractor</taxon>
    </lineage>
</organism>
<dbReference type="HOGENOM" id="CLU_108696_5_2_9"/>
<dbReference type="InterPro" id="IPR036736">
    <property type="entry name" value="ACP-like_sf"/>
</dbReference>
<dbReference type="GO" id="GO:0016020">
    <property type="term" value="C:membrane"/>
    <property type="evidence" value="ECO:0007669"/>
    <property type="project" value="GOC"/>
</dbReference>
<evidence type="ECO:0000256" key="3">
    <source>
        <dbReference type="ARBA" id="ARBA00022553"/>
    </source>
</evidence>
<feature type="domain" description="Carrier" evidence="10">
    <location>
        <begin position="11"/>
        <end position="86"/>
    </location>
</feature>
<dbReference type="NCBIfam" id="TIGR00517">
    <property type="entry name" value="acyl_carrier"/>
    <property type="match status" value="1"/>
</dbReference>
<comment type="function">
    <text evidence="7 9">Carrier of the growing fatty acid chain in fatty acid biosynthesis.</text>
</comment>
<comment type="PTM">
    <text evidence="9">4'-phosphopantetheine is transferred from CoA to a specific serine of apo-ACP by acpS.</text>
</comment>
<evidence type="ECO:0000256" key="7">
    <source>
        <dbReference type="HAMAP-Rule" id="MF_01217"/>
    </source>
</evidence>
<evidence type="ECO:0000256" key="5">
    <source>
        <dbReference type="ARBA" id="ARBA00023098"/>
    </source>
</evidence>
<proteinExistence type="inferred from homology"/>
<evidence type="ECO:0000313" key="11">
    <source>
        <dbReference type="EMBL" id="EHM55056.1"/>
    </source>
</evidence>
<dbReference type="InterPro" id="IPR009081">
    <property type="entry name" value="PP-bd_ACP"/>
</dbReference>
<reference evidence="11 12" key="1">
    <citation type="submission" date="2011-08" db="EMBL/GenBank/DDBJ databases">
        <authorList>
            <person name="Weinstock G."/>
            <person name="Sodergren E."/>
            <person name="Clifton S."/>
            <person name="Fulton L."/>
            <person name="Fulton B."/>
            <person name="Courtney L."/>
            <person name="Fronick C."/>
            <person name="Harrison M."/>
            <person name="Strong C."/>
            <person name="Farmer C."/>
            <person name="Delahaunty K."/>
            <person name="Markovic C."/>
            <person name="Hall O."/>
            <person name="Minx P."/>
            <person name="Tomlinson C."/>
            <person name="Mitreva M."/>
            <person name="Hou S."/>
            <person name="Chen J."/>
            <person name="Wollam A."/>
            <person name="Pepin K.H."/>
            <person name="Johnson M."/>
            <person name="Bhonagiri V."/>
            <person name="Zhang X."/>
            <person name="Suruliraj S."/>
            <person name="Warren W."/>
            <person name="Chinwalla A."/>
            <person name="Mardis E.R."/>
            <person name="Wilson R.K."/>
        </authorList>
    </citation>
    <scope>NUCLEOTIDE SEQUENCE [LARGE SCALE GENOMIC DNA]</scope>
    <source>
        <strain evidence="11 12">ATCC 29863</strain>
    </source>
</reference>
<accession>G9YL07</accession>
<protein>
    <recommendedName>
        <fullName evidence="7 8">Acyl carrier protein</fullName>
        <shortName evidence="7">ACP</shortName>
    </recommendedName>
</protein>
<dbReference type="Pfam" id="PF00550">
    <property type="entry name" value="PP-binding"/>
    <property type="match status" value="1"/>
</dbReference>
<evidence type="ECO:0000256" key="1">
    <source>
        <dbReference type="ARBA" id="ARBA00022450"/>
    </source>
</evidence>